<proteinExistence type="predicted"/>
<organism evidence="1 2">
    <name type="scientific">Vaccinium darrowii</name>
    <dbReference type="NCBI Taxonomy" id="229202"/>
    <lineage>
        <taxon>Eukaryota</taxon>
        <taxon>Viridiplantae</taxon>
        <taxon>Streptophyta</taxon>
        <taxon>Embryophyta</taxon>
        <taxon>Tracheophyta</taxon>
        <taxon>Spermatophyta</taxon>
        <taxon>Magnoliopsida</taxon>
        <taxon>eudicotyledons</taxon>
        <taxon>Gunneridae</taxon>
        <taxon>Pentapetalae</taxon>
        <taxon>asterids</taxon>
        <taxon>Ericales</taxon>
        <taxon>Ericaceae</taxon>
        <taxon>Vaccinioideae</taxon>
        <taxon>Vaccinieae</taxon>
        <taxon>Vaccinium</taxon>
    </lineage>
</organism>
<sequence length="208" mass="23823">MVYGSFGARVLLKVRTEAYKFMFQILMENSIPMSTVIGHQHSKLSLIGKTSQMKERDRKGIPRFGTCVEVKLKFDEKFLLLDYPQTLYQNLHQLNQQPNQSVVDYTEQFYQLLSHSNLCENDDQLVARLKKSRNGIPIKIQKVQKGVSNPPKDGAEKIFDDEECSKTAAMVAKIDLSKPPIYDEDPEDKDIAWHGTKSSLGFKQMHGR</sequence>
<evidence type="ECO:0000313" key="2">
    <source>
        <dbReference type="Proteomes" id="UP000828048"/>
    </source>
</evidence>
<accession>A0ACB7YM41</accession>
<evidence type="ECO:0000313" key="1">
    <source>
        <dbReference type="EMBL" id="KAH7854681.1"/>
    </source>
</evidence>
<protein>
    <submittedName>
        <fullName evidence="1">Uncharacterized protein</fullName>
    </submittedName>
</protein>
<dbReference type="Proteomes" id="UP000828048">
    <property type="component" value="Chromosome 11"/>
</dbReference>
<gene>
    <name evidence="1" type="ORF">Vadar_016748</name>
</gene>
<name>A0ACB7YM41_9ERIC</name>
<comment type="caution">
    <text evidence="1">The sequence shown here is derived from an EMBL/GenBank/DDBJ whole genome shotgun (WGS) entry which is preliminary data.</text>
</comment>
<dbReference type="EMBL" id="CM037161">
    <property type="protein sequence ID" value="KAH7854681.1"/>
    <property type="molecule type" value="Genomic_DNA"/>
</dbReference>
<reference evidence="1 2" key="1">
    <citation type="journal article" date="2021" name="Hortic Res">
        <title>High-quality reference genome and annotation aids understanding of berry development for evergreen blueberry (Vaccinium darrowii).</title>
        <authorList>
            <person name="Yu J."/>
            <person name="Hulse-Kemp A.M."/>
            <person name="Babiker E."/>
            <person name="Staton M."/>
        </authorList>
    </citation>
    <scope>NUCLEOTIDE SEQUENCE [LARGE SCALE GENOMIC DNA]</scope>
    <source>
        <strain evidence="2">cv. NJ 8807/NJ 8810</strain>
        <tissue evidence="1">Young leaf</tissue>
    </source>
</reference>
<keyword evidence="2" id="KW-1185">Reference proteome</keyword>